<evidence type="ECO:0000313" key="2">
    <source>
        <dbReference type="EMBL" id="OGC03116.1"/>
    </source>
</evidence>
<sequence>MNKKGFTLIEVMVVAALFLLTTAGFNYLLILSSASVEKATLLCQATYLLQSKMEEIKLLPFASLPDLNGNTFAAGNGTIKVSPVLADLINIELSLPPHKLQTLRSKY</sequence>
<evidence type="ECO:0008006" key="4">
    <source>
        <dbReference type="Google" id="ProtNLM"/>
    </source>
</evidence>
<comment type="caution">
    <text evidence="2">The sequence shown here is derived from an EMBL/GenBank/DDBJ whole genome shotgun (WGS) entry which is preliminary data.</text>
</comment>
<keyword evidence="1" id="KW-1133">Transmembrane helix</keyword>
<gene>
    <name evidence="2" type="ORF">A3H38_03630</name>
</gene>
<feature type="transmembrane region" description="Helical" evidence="1">
    <location>
        <begin position="6"/>
        <end position="29"/>
    </location>
</feature>
<proteinExistence type="predicted"/>
<organism evidence="2 3">
    <name type="scientific">candidate division WOR-1 bacterium RIFCSPLOWO2_02_FULL_46_20</name>
    <dbReference type="NCBI Taxonomy" id="1802567"/>
    <lineage>
        <taxon>Bacteria</taxon>
        <taxon>Bacillati</taxon>
        <taxon>Saganbacteria</taxon>
    </lineage>
</organism>
<dbReference type="AlphaFoldDB" id="A0A1F4R4U0"/>
<evidence type="ECO:0000256" key="1">
    <source>
        <dbReference type="SAM" id="Phobius"/>
    </source>
</evidence>
<dbReference type="EMBL" id="METP01000060">
    <property type="protein sequence ID" value="OGC03116.1"/>
    <property type="molecule type" value="Genomic_DNA"/>
</dbReference>
<dbReference type="Proteomes" id="UP000176938">
    <property type="component" value="Unassembled WGS sequence"/>
</dbReference>
<dbReference type="NCBIfam" id="TIGR02532">
    <property type="entry name" value="IV_pilin_GFxxxE"/>
    <property type="match status" value="1"/>
</dbReference>
<evidence type="ECO:0000313" key="3">
    <source>
        <dbReference type="Proteomes" id="UP000176938"/>
    </source>
</evidence>
<keyword evidence="1" id="KW-0812">Transmembrane</keyword>
<protein>
    <recommendedName>
        <fullName evidence="4">Type II secretion system protein GspI C-terminal domain-containing protein</fullName>
    </recommendedName>
</protein>
<accession>A0A1F4R4U0</accession>
<keyword evidence="1" id="KW-0472">Membrane</keyword>
<dbReference type="Pfam" id="PF07963">
    <property type="entry name" value="N_methyl"/>
    <property type="match status" value="1"/>
</dbReference>
<dbReference type="InterPro" id="IPR012902">
    <property type="entry name" value="N_methyl_site"/>
</dbReference>
<name>A0A1F4R4U0_UNCSA</name>
<reference evidence="2 3" key="1">
    <citation type="journal article" date="2016" name="Nat. Commun.">
        <title>Thousands of microbial genomes shed light on interconnected biogeochemical processes in an aquifer system.</title>
        <authorList>
            <person name="Anantharaman K."/>
            <person name="Brown C.T."/>
            <person name="Hug L.A."/>
            <person name="Sharon I."/>
            <person name="Castelle C.J."/>
            <person name="Probst A.J."/>
            <person name="Thomas B.C."/>
            <person name="Singh A."/>
            <person name="Wilkins M.J."/>
            <person name="Karaoz U."/>
            <person name="Brodie E.L."/>
            <person name="Williams K.H."/>
            <person name="Hubbard S.S."/>
            <person name="Banfield J.F."/>
        </authorList>
    </citation>
    <scope>NUCLEOTIDE SEQUENCE [LARGE SCALE GENOMIC DNA]</scope>
</reference>